<dbReference type="PANTHER" id="PTHR33048:SF47">
    <property type="entry name" value="INTEGRAL MEMBRANE PROTEIN-RELATED"/>
    <property type="match status" value="1"/>
</dbReference>
<evidence type="ECO:0000256" key="5">
    <source>
        <dbReference type="ARBA" id="ARBA00038359"/>
    </source>
</evidence>
<dbReference type="AlphaFoldDB" id="A0A9P9DQA8"/>
<comment type="caution">
    <text evidence="8">The sequence shown here is derived from an EMBL/GenBank/DDBJ whole genome shotgun (WGS) entry which is preliminary data.</text>
</comment>
<comment type="subcellular location">
    <subcellularLocation>
        <location evidence="1">Membrane</location>
        <topology evidence="1">Multi-pass membrane protein</topology>
    </subcellularLocation>
</comment>
<dbReference type="OrthoDB" id="5417844at2759"/>
<evidence type="ECO:0000313" key="9">
    <source>
        <dbReference type="Proteomes" id="UP000738349"/>
    </source>
</evidence>
<evidence type="ECO:0000313" key="8">
    <source>
        <dbReference type="EMBL" id="KAH7123112.1"/>
    </source>
</evidence>
<dbReference type="InterPro" id="IPR052337">
    <property type="entry name" value="SAT4-like"/>
</dbReference>
<feature type="transmembrane region" description="Helical" evidence="6">
    <location>
        <begin position="169"/>
        <end position="192"/>
    </location>
</feature>
<dbReference type="InterPro" id="IPR049326">
    <property type="entry name" value="Rhodopsin_dom_fungi"/>
</dbReference>
<keyword evidence="3 6" id="KW-1133">Transmembrane helix</keyword>
<dbReference type="PANTHER" id="PTHR33048">
    <property type="entry name" value="PTH11-LIKE INTEGRAL MEMBRANE PROTEIN (AFU_ORTHOLOGUE AFUA_5G11245)"/>
    <property type="match status" value="1"/>
</dbReference>
<evidence type="ECO:0000256" key="2">
    <source>
        <dbReference type="ARBA" id="ARBA00022692"/>
    </source>
</evidence>
<dbReference type="GO" id="GO:0016020">
    <property type="term" value="C:membrane"/>
    <property type="evidence" value="ECO:0007669"/>
    <property type="project" value="UniProtKB-SubCell"/>
</dbReference>
<evidence type="ECO:0000256" key="6">
    <source>
        <dbReference type="SAM" id="Phobius"/>
    </source>
</evidence>
<gene>
    <name evidence="8" type="ORF">EDB81DRAFT_699967</name>
</gene>
<feature type="transmembrane region" description="Helical" evidence="6">
    <location>
        <begin position="126"/>
        <end position="149"/>
    </location>
</feature>
<feature type="transmembrane region" description="Helical" evidence="6">
    <location>
        <begin position="89"/>
        <end position="114"/>
    </location>
</feature>
<organism evidence="8 9">
    <name type="scientific">Dactylonectria macrodidyma</name>
    <dbReference type="NCBI Taxonomy" id="307937"/>
    <lineage>
        <taxon>Eukaryota</taxon>
        <taxon>Fungi</taxon>
        <taxon>Dikarya</taxon>
        <taxon>Ascomycota</taxon>
        <taxon>Pezizomycotina</taxon>
        <taxon>Sordariomycetes</taxon>
        <taxon>Hypocreomycetidae</taxon>
        <taxon>Hypocreales</taxon>
        <taxon>Nectriaceae</taxon>
        <taxon>Dactylonectria</taxon>
    </lineage>
</organism>
<dbReference type="EMBL" id="JAGMUV010000023">
    <property type="protein sequence ID" value="KAH7123112.1"/>
    <property type="molecule type" value="Genomic_DNA"/>
</dbReference>
<feature type="transmembrane region" description="Helical" evidence="6">
    <location>
        <begin position="6"/>
        <end position="29"/>
    </location>
</feature>
<evidence type="ECO:0000256" key="3">
    <source>
        <dbReference type="ARBA" id="ARBA00022989"/>
    </source>
</evidence>
<protein>
    <recommendedName>
        <fullName evidence="7">Rhodopsin domain-containing protein</fullName>
    </recommendedName>
</protein>
<keyword evidence="4 6" id="KW-0472">Membrane</keyword>
<dbReference type="Pfam" id="PF20684">
    <property type="entry name" value="Fung_rhodopsin"/>
    <property type="match status" value="1"/>
</dbReference>
<feature type="transmembrane region" description="Helical" evidence="6">
    <location>
        <begin position="41"/>
        <end position="63"/>
    </location>
</feature>
<feature type="transmembrane region" description="Helical" evidence="6">
    <location>
        <begin position="246"/>
        <end position="265"/>
    </location>
</feature>
<accession>A0A9P9DQA8</accession>
<sequence>MTGLQPNVYAAVSITWAAALPALVLRAVARRMTKMAWWFDDYFCVSAFIFASGYNTILLIWTIDWGLGQYVDQSLSQAQKDNLLLHSRLLMYCSQFCYAFSIASSKFAILCLYWRLFKLSSIRIPIQMMFVICLIWIILRTFMVIFHCVPVRAYWDKSIKNARCEINDAQFFFGTVLTHFVMDVIILILPIIELSRLYLPLGQKLAVIGLFVIGSIVCLASVFVIIESVQYDVNTTEMSHDVALNFMWGSVELNIAIVSACFPLLRPVFRRILPKSFLSSHGKSHQISRPINIIRLTTVATNEDKDGDESSSNHAMADLERGMSSSPASTQLSETHQAIIPIETNDSPVVGSKNVAGTHNRDDLVIEVQELNRASSRV</sequence>
<keyword evidence="9" id="KW-1185">Reference proteome</keyword>
<feature type="domain" description="Rhodopsin" evidence="7">
    <location>
        <begin position="25"/>
        <end position="271"/>
    </location>
</feature>
<proteinExistence type="inferred from homology"/>
<evidence type="ECO:0000259" key="7">
    <source>
        <dbReference type="Pfam" id="PF20684"/>
    </source>
</evidence>
<reference evidence="8" key="1">
    <citation type="journal article" date="2021" name="Nat. Commun.">
        <title>Genetic determinants of endophytism in the Arabidopsis root mycobiome.</title>
        <authorList>
            <person name="Mesny F."/>
            <person name="Miyauchi S."/>
            <person name="Thiergart T."/>
            <person name="Pickel B."/>
            <person name="Atanasova L."/>
            <person name="Karlsson M."/>
            <person name="Huettel B."/>
            <person name="Barry K.W."/>
            <person name="Haridas S."/>
            <person name="Chen C."/>
            <person name="Bauer D."/>
            <person name="Andreopoulos W."/>
            <person name="Pangilinan J."/>
            <person name="LaButti K."/>
            <person name="Riley R."/>
            <person name="Lipzen A."/>
            <person name="Clum A."/>
            <person name="Drula E."/>
            <person name="Henrissat B."/>
            <person name="Kohler A."/>
            <person name="Grigoriev I.V."/>
            <person name="Martin F.M."/>
            <person name="Hacquard S."/>
        </authorList>
    </citation>
    <scope>NUCLEOTIDE SEQUENCE</scope>
    <source>
        <strain evidence="8">MPI-CAGE-AT-0147</strain>
    </source>
</reference>
<dbReference type="Proteomes" id="UP000738349">
    <property type="component" value="Unassembled WGS sequence"/>
</dbReference>
<keyword evidence="2 6" id="KW-0812">Transmembrane</keyword>
<evidence type="ECO:0000256" key="1">
    <source>
        <dbReference type="ARBA" id="ARBA00004141"/>
    </source>
</evidence>
<evidence type="ECO:0000256" key="4">
    <source>
        <dbReference type="ARBA" id="ARBA00023136"/>
    </source>
</evidence>
<name>A0A9P9DQA8_9HYPO</name>
<comment type="similarity">
    <text evidence="5">Belongs to the SAT4 family.</text>
</comment>
<feature type="transmembrane region" description="Helical" evidence="6">
    <location>
        <begin position="204"/>
        <end position="226"/>
    </location>
</feature>